<organism evidence="1 2">
    <name type="scientific">Bradyrhizobium campsiandrae</name>
    <dbReference type="NCBI Taxonomy" id="1729892"/>
    <lineage>
        <taxon>Bacteria</taxon>
        <taxon>Pseudomonadati</taxon>
        <taxon>Pseudomonadota</taxon>
        <taxon>Alphaproteobacteria</taxon>
        <taxon>Hyphomicrobiales</taxon>
        <taxon>Nitrobacteraceae</taxon>
        <taxon>Bradyrhizobium</taxon>
    </lineage>
</organism>
<keyword evidence="2" id="KW-1185">Reference proteome</keyword>
<proteinExistence type="predicted"/>
<dbReference type="EMBL" id="JAATTO010000041">
    <property type="protein sequence ID" value="MBC9981788.1"/>
    <property type="molecule type" value="Genomic_DNA"/>
</dbReference>
<sequence length="75" mass="7973">MAGLFVVRADFIIDPGEPGADPQSLMKAASKAAFTIMTTSILRALQSCLLLCCMTFPAASAERIVFRMTLMASTA</sequence>
<reference evidence="1 2" key="1">
    <citation type="journal article" date="2020" name="Arch. Microbiol.">
        <title>Bradyrhizobium campsiandrae sp. nov., a nitrogen-fixing bacterial strain isolated from a native leguminous tree from the Amazon adapted to flooded conditions.</title>
        <authorList>
            <person name="Cabral Michel D."/>
            <person name="Martins da Costa E."/>
            <person name="Azarias Guimaraes A."/>
            <person name="Soares de Carvalho T."/>
            <person name="Santos de Castro Caputo P."/>
            <person name="Willems A."/>
            <person name="de Souza Moreira F.M."/>
        </authorList>
    </citation>
    <scope>NUCLEOTIDE SEQUENCE [LARGE SCALE GENOMIC DNA]</scope>
    <source>
        <strain evidence="2">INPA 384B</strain>
    </source>
</reference>
<gene>
    <name evidence="1" type="ORF">HA482_26620</name>
</gene>
<comment type="caution">
    <text evidence="1">The sequence shown here is derived from an EMBL/GenBank/DDBJ whole genome shotgun (WGS) entry which is preliminary data.</text>
</comment>
<accession>A0ABR7UCG5</accession>
<name>A0ABR7UCG5_9BRAD</name>
<protein>
    <submittedName>
        <fullName evidence="1">Uncharacterized protein</fullName>
    </submittedName>
</protein>
<dbReference type="RefSeq" id="WP_188104452.1">
    <property type="nucleotide sequence ID" value="NZ_JAANIH010000039.1"/>
</dbReference>
<evidence type="ECO:0000313" key="1">
    <source>
        <dbReference type="EMBL" id="MBC9981788.1"/>
    </source>
</evidence>
<dbReference type="Proteomes" id="UP000639516">
    <property type="component" value="Unassembled WGS sequence"/>
</dbReference>
<evidence type="ECO:0000313" key="2">
    <source>
        <dbReference type="Proteomes" id="UP000639516"/>
    </source>
</evidence>